<accession>A0A1M5X9V6</accession>
<gene>
    <name evidence="1" type="ORF">SAMN02745124_02892</name>
</gene>
<keyword evidence="2" id="KW-1185">Reference proteome</keyword>
<dbReference type="AlphaFoldDB" id="A0A1M5X9V6"/>
<dbReference type="Proteomes" id="UP000184139">
    <property type="component" value="Unassembled WGS sequence"/>
</dbReference>
<dbReference type="EMBL" id="FQXS01000018">
    <property type="protein sequence ID" value="SHH96442.1"/>
    <property type="molecule type" value="Genomic_DNA"/>
</dbReference>
<dbReference type="OrthoDB" id="5432664at2"/>
<evidence type="ECO:0000313" key="2">
    <source>
        <dbReference type="Proteomes" id="UP000184139"/>
    </source>
</evidence>
<sequence length="65" mass="7892">MVKICLSCLFFRLEDRYSGRCRVDRGSIDPQAYPMKLHQDHCDRWQDAGQRYFIRTGWLKKQDRP</sequence>
<reference evidence="1 2" key="1">
    <citation type="submission" date="2016-11" db="EMBL/GenBank/DDBJ databases">
        <authorList>
            <person name="Jaros S."/>
            <person name="Januszkiewicz K."/>
            <person name="Wedrychowicz H."/>
        </authorList>
    </citation>
    <scope>NUCLEOTIDE SEQUENCE [LARGE SCALE GENOMIC DNA]</scope>
    <source>
        <strain evidence="1 2">DSM 9705</strain>
    </source>
</reference>
<dbReference type="RefSeq" id="WP_073377212.1">
    <property type="nucleotide sequence ID" value="NZ_FQXS01000018.1"/>
</dbReference>
<protein>
    <submittedName>
        <fullName evidence="1">Uncharacterized protein</fullName>
    </submittedName>
</protein>
<dbReference type="STRING" id="1121409.SAMN02745124_02892"/>
<organism evidence="1 2">
    <name type="scientific">Desulfofustis glycolicus DSM 9705</name>
    <dbReference type="NCBI Taxonomy" id="1121409"/>
    <lineage>
        <taxon>Bacteria</taxon>
        <taxon>Pseudomonadati</taxon>
        <taxon>Thermodesulfobacteriota</taxon>
        <taxon>Desulfobulbia</taxon>
        <taxon>Desulfobulbales</taxon>
        <taxon>Desulfocapsaceae</taxon>
        <taxon>Desulfofustis</taxon>
    </lineage>
</organism>
<proteinExistence type="predicted"/>
<name>A0A1M5X9V6_9BACT</name>
<evidence type="ECO:0000313" key="1">
    <source>
        <dbReference type="EMBL" id="SHH96442.1"/>
    </source>
</evidence>